<dbReference type="EMBL" id="JAUIYO010000004">
    <property type="protein sequence ID" value="MFK2825726.1"/>
    <property type="molecule type" value="Genomic_DNA"/>
</dbReference>
<accession>A0ABW8IAN8</accession>
<dbReference type="EC" id="1.1.1.-" evidence="3"/>
<dbReference type="InterPro" id="IPR050259">
    <property type="entry name" value="SDR"/>
</dbReference>
<proteinExistence type="inferred from homology"/>
<dbReference type="PROSITE" id="PS00061">
    <property type="entry name" value="ADH_SHORT"/>
    <property type="match status" value="1"/>
</dbReference>
<dbReference type="GO" id="GO:0016491">
    <property type="term" value="F:oxidoreductase activity"/>
    <property type="evidence" value="ECO:0007669"/>
    <property type="project" value="UniProtKB-KW"/>
</dbReference>
<dbReference type="PANTHER" id="PTHR42879">
    <property type="entry name" value="3-OXOACYL-(ACYL-CARRIER-PROTEIN) REDUCTASE"/>
    <property type="match status" value="1"/>
</dbReference>
<evidence type="ECO:0000256" key="2">
    <source>
        <dbReference type="RuleBase" id="RU000363"/>
    </source>
</evidence>
<dbReference type="CDD" id="cd05233">
    <property type="entry name" value="SDR_c"/>
    <property type="match status" value="1"/>
</dbReference>
<reference evidence="3 4" key="1">
    <citation type="submission" date="2023-07" db="EMBL/GenBank/DDBJ databases">
        <title>Bacillus lucianemedeirus sp. nov, a new species isolated from an immunobiological production facility.</title>
        <authorList>
            <person name="Costa L.V."/>
            <person name="Miranda R.V.S.L."/>
            <person name="Brandao M.L.L."/>
            <person name="Reis C.M.F."/>
            <person name="Frazao A.M."/>
            <person name="Cruz F.V."/>
            <person name="Baio P.V.P."/>
            <person name="Veras J.F.C."/>
            <person name="Ramos J.N."/>
            <person name="Vieira V."/>
        </authorList>
    </citation>
    <scope>NUCLEOTIDE SEQUENCE [LARGE SCALE GENOMIC DNA]</scope>
    <source>
        <strain evidence="3 4">B190/17</strain>
    </source>
</reference>
<dbReference type="InterPro" id="IPR036291">
    <property type="entry name" value="NAD(P)-bd_dom_sf"/>
</dbReference>
<dbReference type="Gene3D" id="3.40.50.720">
    <property type="entry name" value="NAD(P)-binding Rossmann-like Domain"/>
    <property type="match status" value="1"/>
</dbReference>
<dbReference type="Pfam" id="PF00106">
    <property type="entry name" value="adh_short"/>
    <property type="match status" value="1"/>
</dbReference>
<evidence type="ECO:0000256" key="1">
    <source>
        <dbReference type="ARBA" id="ARBA00006484"/>
    </source>
</evidence>
<dbReference type="InterPro" id="IPR002347">
    <property type="entry name" value="SDR_fam"/>
</dbReference>
<name>A0ABW8IAN8_9BACI</name>
<dbReference type="PRINTS" id="PR00080">
    <property type="entry name" value="SDRFAMILY"/>
</dbReference>
<comment type="caution">
    <text evidence="3">The sequence shown here is derived from an EMBL/GenBank/DDBJ whole genome shotgun (WGS) entry which is preliminary data.</text>
</comment>
<comment type="similarity">
    <text evidence="1 2">Belongs to the short-chain dehydrogenases/reductases (SDR) family.</text>
</comment>
<dbReference type="PRINTS" id="PR00081">
    <property type="entry name" value="GDHRDH"/>
</dbReference>
<dbReference type="InterPro" id="IPR020904">
    <property type="entry name" value="Sc_DH/Rdtase_CS"/>
</dbReference>
<dbReference type="PANTHER" id="PTHR42879:SF2">
    <property type="entry name" value="3-OXOACYL-[ACYL-CARRIER-PROTEIN] REDUCTASE FABG"/>
    <property type="match status" value="1"/>
</dbReference>
<sequence length="250" mass="26801">MKLAGKKALITGGTTGIGRGIAIAFAKEGADIAINYFGTAEEAISVQKELEDEYGITVVLVEADITDEQQVESMIDTAVHELGKVDILVNSAGILTQMLLKDMSVNDWDRMIQVNLRGPFLCTKSILPHMIKNNYGRIINIASQLGQIGGVELSHYCAAKAGVIGFTKSAAREVGKYGININCIAPGPIETSMIKNLDHAWKEQKQKSLPIPRFGLVEEVAPTAVMLASDPDGNLYTGQTLGPNSGDVML</sequence>
<dbReference type="Proteomes" id="UP001619911">
    <property type="component" value="Unassembled WGS sequence"/>
</dbReference>
<dbReference type="SUPFAM" id="SSF51735">
    <property type="entry name" value="NAD(P)-binding Rossmann-fold domains"/>
    <property type="match status" value="1"/>
</dbReference>
<protein>
    <submittedName>
        <fullName evidence="3">3-oxoacyl-ACP reductase family protein</fullName>
        <ecNumber evidence="3">1.1.1.-</ecNumber>
    </submittedName>
</protein>
<evidence type="ECO:0000313" key="4">
    <source>
        <dbReference type="Proteomes" id="UP001619911"/>
    </source>
</evidence>
<evidence type="ECO:0000313" key="3">
    <source>
        <dbReference type="EMBL" id="MFK2825726.1"/>
    </source>
</evidence>
<keyword evidence="3" id="KW-0560">Oxidoreductase</keyword>
<keyword evidence="4" id="KW-1185">Reference proteome</keyword>
<organism evidence="3 4">
    <name type="scientific">Bacillus lumedeiriae</name>
    <dbReference type="NCBI Taxonomy" id="3058829"/>
    <lineage>
        <taxon>Bacteria</taxon>
        <taxon>Bacillati</taxon>
        <taxon>Bacillota</taxon>
        <taxon>Bacilli</taxon>
        <taxon>Bacillales</taxon>
        <taxon>Bacillaceae</taxon>
        <taxon>Bacillus</taxon>
    </lineage>
</organism>
<gene>
    <name evidence="3" type="ORF">QYG89_08530</name>
</gene>
<dbReference type="RefSeq" id="WP_404316573.1">
    <property type="nucleotide sequence ID" value="NZ_JAUIYO010000004.1"/>
</dbReference>